<evidence type="ECO:0000256" key="2">
    <source>
        <dbReference type="ARBA" id="ARBA00023002"/>
    </source>
</evidence>
<dbReference type="Pfam" id="PF01614">
    <property type="entry name" value="IclR_C"/>
    <property type="match status" value="1"/>
</dbReference>
<name>A0ABW0NAU9_9BURK</name>
<organism evidence="4 5">
    <name type="scientific">Caenimonas terrae</name>
    <dbReference type="NCBI Taxonomy" id="696074"/>
    <lineage>
        <taxon>Bacteria</taxon>
        <taxon>Pseudomonadati</taxon>
        <taxon>Pseudomonadota</taxon>
        <taxon>Betaproteobacteria</taxon>
        <taxon>Burkholderiales</taxon>
        <taxon>Comamonadaceae</taxon>
        <taxon>Caenimonas</taxon>
    </lineage>
</organism>
<proteinExistence type="inferred from homology"/>
<sequence length="365" mass="38786">MADPAGTPFDARELRQVLGSFVTGVTVITTVDAAGKPHGLTVNSFSSVSLDPPLVLWSQSLNAPSHPVFLQAERFVVNILADDQVEISNKFARGNADKFAGCATDPGLGGVPLIRGSAAWLECRRMESFRGGDHMVFLGQVERIERTGRQPLVFGGGRYLVAQPHDLGALLTESGPNIARLQAVRLATRAVVELSDEIDETLGLGVWGNHGPTIVRWEEAKLPVSDNLRTGLVLPVLTSATGLAFAAWLPPELSAPFIDAELAQDGNDQFLADARGLPERLAEIRSQGFVRLVGIDDFTELYGRSISALSVPVFDPDGAMVLALTAIGASDRLDTSDSGKVLVGMLRCAATLTQRLRGSSAPASP</sequence>
<keyword evidence="2" id="KW-0560">Oxidoreductase</keyword>
<evidence type="ECO:0000256" key="1">
    <source>
        <dbReference type="ARBA" id="ARBA00008898"/>
    </source>
</evidence>
<dbReference type="PANTHER" id="PTHR30466:SF11">
    <property type="entry name" value="FLAVIN-DEPENDENT MONOOXYGENASE, REDUCTASE SUBUNIT HSAB"/>
    <property type="match status" value="1"/>
</dbReference>
<protein>
    <submittedName>
        <fullName evidence="4">Flavin reductase</fullName>
    </submittedName>
</protein>
<accession>A0ABW0NAU9</accession>
<comment type="caution">
    <text evidence="4">The sequence shown here is derived from an EMBL/GenBank/DDBJ whole genome shotgun (WGS) entry which is preliminary data.</text>
</comment>
<dbReference type="Gene3D" id="2.30.110.10">
    <property type="entry name" value="Electron Transport, Fmn-binding Protein, Chain A"/>
    <property type="match status" value="1"/>
</dbReference>
<dbReference type="RefSeq" id="WP_376848294.1">
    <property type="nucleotide sequence ID" value="NZ_JBHSMF010000002.1"/>
</dbReference>
<dbReference type="InterPro" id="IPR014757">
    <property type="entry name" value="Tscrpt_reg_IclR_C"/>
</dbReference>
<dbReference type="PROSITE" id="PS51078">
    <property type="entry name" value="ICLR_ED"/>
    <property type="match status" value="1"/>
</dbReference>
<evidence type="ECO:0000313" key="4">
    <source>
        <dbReference type="EMBL" id="MFC5496267.1"/>
    </source>
</evidence>
<dbReference type="SUPFAM" id="SSF55781">
    <property type="entry name" value="GAF domain-like"/>
    <property type="match status" value="1"/>
</dbReference>
<feature type="domain" description="IclR-ED" evidence="3">
    <location>
        <begin position="169"/>
        <end position="359"/>
    </location>
</feature>
<evidence type="ECO:0000313" key="5">
    <source>
        <dbReference type="Proteomes" id="UP001596037"/>
    </source>
</evidence>
<comment type="similarity">
    <text evidence="1">Belongs to the non-flavoprotein flavin reductase family.</text>
</comment>
<dbReference type="Gene3D" id="3.30.450.40">
    <property type="match status" value="1"/>
</dbReference>
<dbReference type="Proteomes" id="UP001596037">
    <property type="component" value="Unassembled WGS sequence"/>
</dbReference>
<dbReference type="SUPFAM" id="SSF50475">
    <property type="entry name" value="FMN-binding split barrel"/>
    <property type="match status" value="1"/>
</dbReference>
<reference evidence="5" key="1">
    <citation type="journal article" date="2019" name="Int. J. Syst. Evol. Microbiol.">
        <title>The Global Catalogue of Microorganisms (GCM) 10K type strain sequencing project: providing services to taxonomists for standard genome sequencing and annotation.</title>
        <authorList>
            <consortium name="The Broad Institute Genomics Platform"/>
            <consortium name="The Broad Institute Genome Sequencing Center for Infectious Disease"/>
            <person name="Wu L."/>
            <person name="Ma J."/>
        </authorList>
    </citation>
    <scope>NUCLEOTIDE SEQUENCE [LARGE SCALE GENOMIC DNA]</scope>
    <source>
        <strain evidence="5">CCUG 57401</strain>
    </source>
</reference>
<dbReference type="InterPro" id="IPR029016">
    <property type="entry name" value="GAF-like_dom_sf"/>
</dbReference>
<dbReference type="PANTHER" id="PTHR30466">
    <property type="entry name" value="FLAVIN REDUCTASE"/>
    <property type="match status" value="1"/>
</dbReference>
<dbReference type="InterPro" id="IPR012349">
    <property type="entry name" value="Split_barrel_FMN-bd"/>
</dbReference>
<dbReference type="EMBL" id="JBHSMF010000002">
    <property type="protein sequence ID" value="MFC5496267.1"/>
    <property type="molecule type" value="Genomic_DNA"/>
</dbReference>
<dbReference type="InterPro" id="IPR050268">
    <property type="entry name" value="NADH-dep_flavin_reductase"/>
</dbReference>
<dbReference type="SMART" id="SM00903">
    <property type="entry name" value="Flavin_Reduct"/>
    <property type="match status" value="1"/>
</dbReference>
<keyword evidence="5" id="KW-1185">Reference proteome</keyword>
<dbReference type="Pfam" id="PF01613">
    <property type="entry name" value="Flavin_Reduct"/>
    <property type="match status" value="1"/>
</dbReference>
<dbReference type="InterPro" id="IPR002563">
    <property type="entry name" value="Flavin_Rdtase-like_dom"/>
</dbReference>
<evidence type="ECO:0000259" key="3">
    <source>
        <dbReference type="PROSITE" id="PS51078"/>
    </source>
</evidence>
<gene>
    <name evidence="4" type="ORF">ACFPOE_01855</name>
</gene>